<dbReference type="EC" id="5.3.1.24" evidence="3 9"/>
<name>A0A318MVN0_9PROT</name>
<dbReference type="PANTHER" id="PTHR42894">
    <property type="entry name" value="N-(5'-PHOSPHORIBOSYL)ANTHRANILATE ISOMERASE"/>
    <property type="match status" value="1"/>
</dbReference>
<dbReference type="HAMAP" id="MF_00135">
    <property type="entry name" value="PRAI"/>
    <property type="match status" value="1"/>
</dbReference>
<dbReference type="GO" id="GO:0000162">
    <property type="term" value="P:L-tryptophan biosynthetic process"/>
    <property type="evidence" value="ECO:0007669"/>
    <property type="project" value="UniProtKB-UniRule"/>
</dbReference>
<dbReference type="InterPro" id="IPR001240">
    <property type="entry name" value="PRAI_dom"/>
</dbReference>
<evidence type="ECO:0000313" key="12">
    <source>
        <dbReference type="Proteomes" id="UP000247565"/>
    </source>
</evidence>
<gene>
    <name evidence="9" type="primary">trpF</name>
    <name evidence="11" type="ORF">DK869_05670</name>
</gene>
<proteinExistence type="inferred from homology"/>
<dbReference type="Gene3D" id="3.20.20.70">
    <property type="entry name" value="Aldolase class I"/>
    <property type="match status" value="1"/>
</dbReference>
<dbReference type="Pfam" id="PF00697">
    <property type="entry name" value="PRAI"/>
    <property type="match status" value="1"/>
</dbReference>
<dbReference type="EMBL" id="QGLT01000003">
    <property type="protein sequence ID" value="PXZ00126.1"/>
    <property type="molecule type" value="Genomic_DNA"/>
</dbReference>
<protein>
    <recommendedName>
        <fullName evidence="4 9">N-(5'-phosphoribosyl)anthranilate isomerase</fullName>
        <shortName evidence="9">PRAI</shortName>
        <ecNumber evidence="3 9">5.3.1.24</ecNumber>
    </recommendedName>
</protein>
<keyword evidence="8 9" id="KW-0413">Isomerase</keyword>
<organism evidence="11 12">
    <name type="scientific">Commensalibacter melissae</name>
    <dbReference type="NCBI Taxonomy" id="2070537"/>
    <lineage>
        <taxon>Bacteria</taxon>
        <taxon>Pseudomonadati</taxon>
        <taxon>Pseudomonadota</taxon>
        <taxon>Alphaproteobacteria</taxon>
        <taxon>Acetobacterales</taxon>
        <taxon>Acetobacteraceae</taxon>
    </lineage>
</organism>
<dbReference type="InterPro" id="IPR013785">
    <property type="entry name" value="Aldolase_TIM"/>
</dbReference>
<comment type="similarity">
    <text evidence="9">Belongs to the TrpF family.</text>
</comment>
<dbReference type="SUPFAM" id="SSF51366">
    <property type="entry name" value="Ribulose-phoshate binding barrel"/>
    <property type="match status" value="1"/>
</dbReference>
<dbReference type="InterPro" id="IPR044643">
    <property type="entry name" value="TrpF_fam"/>
</dbReference>
<dbReference type="Proteomes" id="UP000247565">
    <property type="component" value="Unassembled WGS sequence"/>
</dbReference>
<evidence type="ECO:0000256" key="7">
    <source>
        <dbReference type="ARBA" id="ARBA00023141"/>
    </source>
</evidence>
<keyword evidence="7 9" id="KW-0057">Aromatic amino acid biosynthesis</keyword>
<dbReference type="GO" id="GO:0004640">
    <property type="term" value="F:phosphoribosylanthranilate isomerase activity"/>
    <property type="evidence" value="ECO:0007669"/>
    <property type="project" value="UniProtKB-UniRule"/>
</dbReference>
<evidence type="ECO:0000256" key="4">
    <source>
        <dbReference type="ARBA" id="ARBA00022272"/>
    </source>
</evidence>
<comment type="catalytic activity">
    <reaction evidence="1 9">
        <text>N-(5-phospho-beta-D-ribosyl)anthranilate = 1-(2-carboxyphenylamino)-1-deoxy-D-ribulose 5-phosphate</text>
        <dbReference type="Rhea" id="RHEA:21540"/>
        <dbReference type="ChEBI" id="CHEBI:18277"/>
        <dbReference type="ChEBI" id="CHEBI:58613"/>
        <dbReference type="EC" id="5.3.1.24"/>
    </reaction>
</comment>
<dbReference type="CDD" id="cd00405">
    <property type="entry name" value="PRAI"/>
    <property type="match status" value="1"/>
</dbReference>
<evidence type="ECO:0000256" key="3">
    <source>
        <dbReference type="ARBA" id="ARBA00012572"/>
    </source>
</evidence>
<evidence type="ECO:0000313" key="11">
    <source>
        <dbReference type="EMBL" id="PXZ00126.1"/>
    </source>
</evidence>
<evidence type="ECO:0000256" key="5">
    <source>
        <dbReference type="ARBA" id="ARBA00022605"/>
    </source>
</evidence>
<evidence type="ECO:0000256" key="9">
    <source>
        <dbReference type="HAMAP-Rule" id="MF_00135"/>
    </source>
</evidence>
<dbReference type="OrthoDB" id="9796196at2"/>
<keyword evidence="5 9" id="KW-0028">Amino-acid biosynthesis</keyword>
<dbReference type="InterPro" id="IPR011060">
    <property type="entry name" value="RibuloseP-bd_barrel"/>
</dbReference>
<keyword evidence="6 9" id="KW-0822">Tryptophan biosynthesis</keyword>
<evidence type="ECO:0000259" key="10">
    <source>
        <dbReference type="Pfam" id="PF00697"/>
    </source>
</evidence>
<dbReference type="AlphaFoldDB" id="A0A318MVN0"/>
<comment type="caution">
    <text evidence="11">The sequence shown here is derived from an EMBL/GenBank/DDBJ whole genome shotgun (WGS) entry which is preliminary data.</text>
</comment>
<dbReference type="UniPathway" id="UPA00035">
    <property type="reaction ID" value="UER00042"/>
</dbReference>
<comment type="pathway">
    <text evidence="2 9">Amino-acid biosynthesis; L-tryptophan biosynthesis; L-tryptophan from chorismate: step 3/5.</text>
</comment>
<feature type="domain" description="N-(5'phosphoribosyl) anthranilate isomerase (PRAI)" evidence="10">
    <location>
        <begin position="4"/>
        <end position="202"/>
    </location>
</feature>
<dbReference type="PANTHER" id="PTHR42894:SF1">
    <property type="entry name" value="N-(5'-PHOSPHORIBOSYL)ANTHRANILATE ISOMERASE"/>
    <property type="match status" value="1"/>
</dbReference>
<evidence type="ECO:0000256" key="6">
    <source>
        <dbReference type="ARBA" id="ARBA00022822"/>
    </source>
</evidence>
<sequence length="210" mass="23658">MVSIKICGVRETATCDLLLKLRVNWVGLVFYPASPRFLSVTQARQLPDYGKEGLLRVGLFVRPKLDDIRRILDKVRLDILQLYCSDKQAETIREEIGLPVWLARGVKTRDDLLEPSQVDGMVIEAPFYESDTRPGGNGRKFDWSLTKNWNPAKPWLLAGGLTPDNVQEAIQQSGTEAIDVSSGVESEPGKKDPILIQQFVKNARQEYNCE</sequence>
<evidence type="ECO:0000256" key="2">
    <source>
        <dbReference type="ARBA" id="ARBA00004664"/>
    </source>
</evidence>
<keyword evidence="12" id="KW-1185">Reference proteome</keyword>
<evidence type="ECO:0000256" key="8">
    <source>
        <dbReference type="ARBA" id="ARBA00023235"/>
    </source>
</evidence>
<reference evidence="11 12" key="1">
    <citation type="submission" date="2018-05" db="EMBL/GenBank/DDBJ databases">
        <title>Reference genomes for bee gut microbiota database.</title>
        <authorList>
            <person name="Ellegaard K.M."/>
        </authorList>
    </citation>
    <scope>NUCLEOTIDE SEQUENCE [LARGE SCALE GENOMIC DNA]</scope>
    <source>
        <strain evidence="11 12">ESL0284</strain>
    </source>
</reference>
<accession>A0A318MVN0</accession>
<dbReference type="RefSeq" id="WP_110439049.1">
    <property type="nucleotide sequence ID" value="NZ_CP046393.1"/>
</dbReference>
<evidence type="ECO:0000256" key="1">
    <source>
        <dbReference type="ARBA" id="ARBA00001164"/>
    </source>
</evidence>